<sequence length="198" mass="20818">MGPLGMMDVQKTGERTRTSSAKLAVAALLLAGLAACAEPVPAPKGSFALETFFDGASVSEGEIDTLLVFTEAITAGFAGTATSGRLELDETFHLAKGERLQRWALTATPDGRYAGTVETAGEDGKLRPAVPVTGYKTEDGAVLNYDGYAPGGSDMLLHFRHWMRQQADGTVQNLVRISKFGLPIAGARVVFSKVAPTG</sequence>
<accession>A0A916YFA8</accession>
<dbReference type="AlphaFoldDB" id="A0A916YFA8"/>
<dbReference type="Proteomes" id="UP000613160">
    <property type="component" value="Unassembled WGS sequence"/>
</dbReference>
<dbReference type="EMBL" id="BMJJ01000021">
    <property type="protein sequence ID" value="GGD42868.1"/>
    <property type="molecule type" value="Genomic_DNA"/>
</dbReference>
<dbReference type="RefSeq" id="WP_188855352.1">
    <property type="nucleotide sequence ID" value="NZ_BMJJ01000021.1"/>
</dbReference>
<comment type="caution">
    <text evidence="2">The sequence shown here is derived from an EMBL/GenBank/DDBJ whole genome shotgun (WGS) entry which is preliminary data.</text>
</comment>
<gene>
    <name evidence="2" type="ORF">GCM10011335_51940</name>
</gene>
<evidence type="ECO:0000256" key="1">
    <source>
        <dbReference type="SAM" id="SignalP"/>
    </source>
</evidence>
<evidence type="ECO:0000313" key="2">
    <source>
        <dbReference type="EMBL" id="GGD42868.1"/>
    </source>
</evidence>
<keyword evidence="1" id="KW-0732">Signal</keyword>
<feature type="signal peptide" evidence="1">
    <location>
        <begin position="1"/>
        <end position="37"/>
    </location>
</feature>
<name>A0A916YFA8_9HYPH</name>
<dbReference type="InterPro" id="IPR024409">
    <property type="entry name" value="DUF3833"/>
</dbReference>
<reference evidence="2" key="2">
    <citation type="submission" date="2020-09" db="EMBL/GenBank/DDBJ databases">
        <authorList>
            <person name="Sun Q."/>
            <person name="Zhou Y."/>
        </authorList>
    </citation>
    <scope>NUCLEOTIDE SEQUENCE</scope>
    <source>
        <strain evidence="2">CGMCC 1.15493</strain>
    </source>
</reference>
<keyword evidence="3" id="KW-1185">Reference proteome</keyword>
<proteinExistence type="predicted"/>
<reference evidence="2" key="1">
    <citation type="journal article" date="2014" name="Int. J. Syst. Evol. Microbiol.">
        <title>Complete genome sequence of Corynebacterium casei LMG S-19264T (=DSM 44701T), isolated from a smear-ripened cheese.</title>
        <authorList>
            <consortium name="US DOE Joint Genome Institute (JGI-PGF)"/>
            <person name="Walter F."/>
            <person name="Albersmeier A."/>
            <person name="Kalinowski J."/>
            <person name="Ruckert C."/>
        </authorList>
    </citation>
    <scope>NUCLEOTIDE SEQUENCE</scope>
    <source>
        <strain evidence="2">CGMCC 1.15493</strain>
    </source>
</reference>
<protein>
    <recommendedName>
        <fullName evidence="4">DUF3833 domain-containing protein</fullName>
    </recommendedName>
</protein>
<feature type="chain" id="PRO_5036779231" description="DUF3833 domain-containing protein" evidence="1">
    <location>
        <begin position="38"/>
        <end position="198"/>
    </location>
</feature>
<organism evidence="2 3">
    <name type="scientific">Aureimonas glaciei</name>
    <dbReference type="NCBI Taxonomy" id="1776957"/>
    <lineage>
        <taxon>Bacteria</taxon>
        <taxon>Pseudomonadati</taxon>
        <taxon>Pseudomonadota</taxon>
        <taxon>Alphaproteobacteria</taxon>
        <taxon>Hyphomicrobiales</taxon>
        <taxon>Aurantimonadaceae</taxon>
        <taxon>Aureimonas</taxon>
    </lineage>
</organism>
<evidence type="ECO:0000313" key="3">
    <source>
        <dbReference type="Proteomes" id="UP000613160"/>
    </source>
</evidence>
<dbReference type="Pfam" id="PF12915">
    <property type="entry name" value="DUF3833"/>
    <property type="match status" value="1"/>
</dbReference>
<evidence type="ECO:0008006" key="4">
    <source>
        <dbReference type="Google" id="ProtNLM"/>
    </source>
</evidence>